<dbReference type="EMBL" id="FOGW01000014">
    <property type="protein sequence ID" value="SER92877.1"/>
    <property type="molecule type" value="Genomic_DNA"/>
</dbReference>
<gene>
    <name evidence="2" type="ORF">SAMN02910429_01513</name>
</gene>
<sequence>MRGYNCFFVIGDQIIAVSYKKLFKLMIDNDMKRKDLIKKTGLSYATIAKLENDDNVQMEVLEKICKEFKCQFNDIAEIIFD</sequence>
<dbReference type="InterPro" id="IPR001387">
    <property type="entry name" value="Cro/C1-type_HTH"/>
</dbReference>
<dbReference type="PROSITE" id="PS50943">
    <property type="entry name" value="HTH_CROC1"/>
    <property type="match status" value="1"/>
</dbReference>
<feature type="domain" description="HTH cro/C1-type" evidence="1">
    <location>
        <begin position="38"/>
        <end position="75"/>
    </location>
</feature>
<dbReference type="Gene3D" id="1.10.260.40">
    <property type="entry name" value="lambda repressor-like DNA-binding domains"/>
    <property type="match status" value="1"/>
</dbReference>
<reference evidence="3" key="1">
    <citation type="submission" date="2016-10" db="EMBL/GenBank/DDBJ databases">
        <authorList>
            <person name="Varghese N."/>
            <person name="Submissions S."/>
        </authorList>
    </citation>
    <scope>NUCLEOTIDE SEQUENCE [LARGE SCALE GENOMIC DNA]</scope>
    <source>
        <strain evidence="3">S1b</strain>
    </source>
</reference>
<dbReference type="AlphaFoldDB" id="A0A1H9T711"/>
<evidence type="ECO:0000313" key="2">
    <source>
        <dbReference type="EMBL" id="SER92877.1"/>
    </source>
</evidence>
<evidence type="ECO:0000313" key="3">
    <source>
        <dbReference type="Proteomes" id="UP000182471"/>
    </source>
</evidence>
<accession>A0A1H9T711</accession>
<protein>
    <submittedName>
        <fullName evidence="2">DNA-binding transcriptional regulator, XRE family</fullName>
    </submittedName>
</protein>
<dbReference type="GO" id="GO:0003677">
    <property type="term" value="F:DNA binding"/>
    <property type="evidence" value="ECO:0007669"/>
    <property type="project" value="UniProtKB-KW"/>
</dbReference>
<evidence type="ECO:0000259" key="1">
    <source>
        <dbReference type="PROSITE" id="PS50943"/>
    </source>
</evidence>
<dbReference type="CDD" id="cd00093">
    <property type="entry name" value="HTH_XRE"/>
    <property type="match status" value="1"/>
</dbReference>
<dbReference type="InterPro" id="IPR010982">
    <property type="entry name" value="Lambda_DNA-bd_dom_sf"/>
</dbReference>
<organism evidence="2 3">
    <name type="scientific">Lachnobacterium bovis</name>
    <dbReference type="NCBI Taxonomy" id="140626"/>
    <lineage>
        <taxon>Bacteria</taxon>
        <taxon>Bacillati</taxon>
        <taxon>Bacillota</taxon>
        <taxon>Clostridia</taxon>
        <taxon>Lachnospirales</taxon>
        <taxon>Lachnospiraceae</taxon>
        <taxon>Lachnobacterium</taxon>
    </lineage>
</organism>
<keyword evidence="2" id="KW-0238">DNA-binding</keyword>
<dbReference type="Pfam" id="PF13443">
    <property type="entry name" value="HTH_26"/>
    <property type="match status" value="1"/>
</dbReference>
<keyword evidence="3" id="KW-1185">Reference proteome</keyword>
<proteinExistence type="predicted"/>
<dbReference type="SUPFAM" id="SSF47413">
    <property type="entry name" value="lambda repressor-like DNA-binding domains"/>
    <property type="match status" value="1"/>
</dbReference>
<name>A0A1H9T711_9FIRM</name>
<dbReference type="SMART" id="SM00530">
    <property type="entry name" value="HTH_XRE"/>
    <property type="match status" value="1"/>
</dbReference>
<dbReference type="Proteomes" id="UP000182471">
    <property type="component" value="Unassembled WGS sequence"/>
</dbReference>